<organism evidence="2 3">
    <name type="scientific">Flavobacterium psychrotolerans</name>
    <dbReference type="NCBI Taxonomy" id="2169410"/>
    <lineage>
        <taxon>Bacteria</taxon>
        <taxon>Pseudomonadati</taxon>
        <taxon>Bacteroidota</taxon>
        <taxon>Flavobacteriia</taxon>
        <taxon>Flavobacteriales</taxon>
        <taxon>Flavobacteriaceae</taxon>
        <taxon>Flavobacterium</taxon>
    </lineage>
</organism>
<dbReference type="InterPro" id="IPR046219">
    <property type="entry name" value="DUF6252"/>
</dbReference>
<evidence type="ECO:0000313" key="2">
    <source>
        <dbReference type="EMBL" id="PWA06600.1"/>
    </source>
</evidence>
<reference evidence="2 3" key="1">
    <citation type="submission" date="2018-04" db="EMBL/GenBank/DDBJ databases">
        <title>Flavobacterium sp. nov., isolated from glacier ice.</title>
        <authorList>
            <person name="Liu Q."/>
            <person name="Xin Y.-H."/>
        </authorList>
    </citation>
    <scope>NUCLEOTIDE SEQUENCE [LARGE SCALE GENOMIC DNA]</scope>
    <source>
        <strain evidence="2 3">RB1R5</strain>
    </source>
</reference>
<comment type="caution">
    <text evidence="2">The sequence shown here is derived from an EMBL/GenBank/DDBJ whole genome shotgun (WGS) entry which is preliminary data.</text>
</comment>
<feature type="chain" id="PRO_5015712118" evidence="1">
    <location>
        <begin position="23"/>
        <end position="182"/>
    </location>
</feature>
<gene>
    <name evidence="2" type="ORF">DB895_04080</name>
</gene>
<accession>A0A2U1JN61</accession>
<dbReference type="AlphaFoldDB" id="A0A2U1JN61"/>
<dbReference type="OrthoDB" id="1371754at2"/>
<keyword evidence="1" id="KW-0732">Signal</keyword>
<keyword evidence="3" id="KW-1185">Reference proteome</keyword>
<evidence type="ECO:0000313" key="3">
    <source>
        <dbReference type="Proteomes" id="UP000245449"/>
    </source>
</evidence>
<sequence length="182" mass="20167">MKKINFILLVIISQLMVNCSNNNDPNPVTPPPNNPTLSMKIDDVEYKGEGAVSLNWKKKTKDDGTHYYVISIFYNKVIGAPNGYTDLGGFNIKTENIEANQVFQLSSANILNVTFSRPEGLSNTISLYANDLASTGQLKITSFDGSKMSGEFSFNNLRYLFSTSTRINVTNGVFTNIPISQY</sequence>
<dbReference type="RefSeq" id="WP_116724075.1">
    <property type="nucleotide sequence ID" value="NZ_QCZI01000003.1"/>
</dbReference>
<protein>
    <submittedName>
        <fullName evidence="2">Uncharacterized protein</fullName>
    </submittedName>
</protein>
<name>A0A2U1JN61_9FLAO</name>
<dbReference type="EMBL" id="QCZI01000003">
    <property type="protein sequence ID" value="PWA06600.1"/>
    <property type="molecule type" value="Genomic_DNA"/>
</dbReference>
<feature type="signal peptide" evidence="1">
    <location>
        <begin position="1"/>
        <end position="22"/>
    </location>
</feature>
<proteinExistence type="predicted"/>
<dbReference type="Proteomes" id="UP000245449">
    <property type="component" value="Unassembled WGS sequence"/>
</dbReference>
<dbReference type="Pfam" id="PF19765">
    <property type="entry name" value="DUF6252"/>
    <property type="match status" value="1"/>
</dbReference>
<evidence type="ECO:0000256" key="1">
    <source>
        <dbReference type="SAM" id="SignalP"/>
    </source>
</evidence>